<dbReference type="EMBL" id="AP027081">
    <property type="protein sequence ID" value="BDU77595.1"/>
    <property type="molecule type" value="Genomic_DNA"/>
</dbReference>
<proteinExistence type="predicted"/>
<dbReference type="Proteomes" id="UP001228113">
    <property type="component" value="Chromosome"/>
</dbReference>
<dbReference type="RefSeq" id="WP_316410348.1">
    <property type="nucleotide sequence ID" value="NZ_AP027081.1"/>
</dbReference>
<dbReference type="Pfam" id="PF00149">
    <property type="entry name" value="Metallophos"/>
    <property type="match status" value="1"/>
</dbReference>
<sequence>MKILCASDIHLGRIPALPAPPGGAFTHRTAWDFVVATALRERPALVLLAGDVIDSDNQFLETWQPLRDGVARLLEAGIAVTAVAGNHDSEVFPRLHQALGGEPAAHGGAAFRLLGCELDGARIASRWTEEPFTRDGETVWLAGWSFSAPRCASSPLADFRPVRAQRPLLGLLHGDVDVPGSIYGPLRSAELEAAPVDRWVLGHIHAPTGGDGARHFYCGSPVPLRATERGAHGCWLLEARDGAVLGPVLAPAPVRVDRVEVPLEAGEGTPATLAARIHGALLGHLRAVLGGNPRLEVLYAQVRLAGRCDAGAALAAIREDLEAWRRLEEVDVRVLAVEDATDPELPLEAWSVRKDACGRLARMVLALRRGEEDAEARELAGEILREERRSRSLPAYAGIRDVLRDPATGTGDWAREQVLAAALRILGEIRRLEGDHA</sequence>
<dbReference type="InterPro" id="IPR050535">
    <property type="entry name" value="DNA_Repair-Maintenance_Comp"/>
</dbReference>
<evidence type="ECO:0000259" key="1">
    <source>
        <dbReference type="Pfam" id="PF00149"/>
    </source>
</evidence>
<dbReference type="SUPFAM" id="SSF56300">
    <property type="entry name" value="Metallo-dependent phosphatases"/>
    <property type="match status" value="1"/>
</dbReference>
<dbReference type="AlphaFoldDB" id="A0AA48H070"/>
<feature type="domain" description="Calcineurin-like phosphoesterase" evidence="1">
    <location>
        <begin position="1"/>
        <end position="99"/>
    </location>
</feature>
<dbReference type="PANTHER" id="PTHR30337:SF7">
    <property type="entry name" value="PHOSPHOESTERASE"/>
    <property type="match status" value="1"/>
</dbReference>
<dbReference type="KEGG" id="msea:METESE_25530"/>
<dbReference type="Gene3D" id="3.60.21.10">
    <property type="match status" value="1"/>
</dbReference>
<protein>
    <submittedName>
        <fullName evidence="2">Serine/threonine protein phosphatase</fullName>
    </submittedName>
</protein>
<accession>A0AA48H070</accession>
<dbReference type="PANTHER" id="PTHR30337">
    <property type="entry name" value="COMPONENT OF ATP-DEPENDENT DSDNA EXONUCLEASE"/>
    <property type="match status" value="1"/>
</dbReference>
<reference evidence="2" key="1">
    <citation type="journal article" date="2023" name="Int. J. Syst. Evol. Microbiol.">
        <title>Mesoterricola silvestris gen. nov., sp. nov., Mesoterricola sediminis sp. nov., Geothrix oryzae sp. nov., Geothrix edaphica sp. nov., Geothrix rubra sp. nov., and Geothrix limicola sp. nov., six novel members of Acidobacteriota isolated from soils.</title>
        <authorList>
            <person name="Itoh H."/>
            <person name="Sugisawa Y."/>
            <person name="Mise K."/>
            <person name="Xu Z."/>
            <person name="Kuniyasu M."/>
            <person name="Ushijima N."/>
            <person name="Kawano K."/>
            <person name="Kobayashi E."/>
            <person name="Shiratori Y."/>
            <person name="Masuda Y."/>
            <person name="Senoo K."/>
        </authorList>
    </citation>
    <scope>NUCLEOTIDE SEQUENCE</scope>
    <source>
        <strain evidence="2">W786</strain>
    </source>
</reference>
<evidence type="ECO:0000313" key="2">
    <source>
        <dbReference type="EMBL" id="BDU77595.1"/>
    </source>
</evidence>
<dbReference type="InterPro" id="IPR029052">
    <property type="entry name" value="Metallo-depent_PP-like"/>
</dbReference>
<dbReference type="InterPro" id="IPR004843">
    <property type="entry name" value="Calcineurin-like_PHP"/>
</dbReference>
<keyword evidence="3" id="KW-1185">Reference proteome</keyword>
<name>A0AA48H070_9BACT</name>
<evidence type="ECO:0000313" key="3">
    <source>
        <dbReference type="Proteomes" id="UP001228113"/>
    </source>
</evidence>
<organism evidence="2 3">
    <name type="scientific">Mesoterricola sediminis</name>
    <dbReference type="NCBI Taxonomy" id="2927980"/>
    <lineage>
        <taxon>Bacteria</taxon>
        <taxon>Pseudomonadati</taxon>
        <taxon>Acidobacteriota</taxon>
        <taxon>Holophagae</taxon>
        <taxon>Holophagales</taxon>
        <taxon>Holophagaceae</taxon>
        <taxon>Mesoterricola</taxon>
    </lineage>
</organism>
<gene>
    <name evidence="2" type="ORF">METESE_25530</name>
</gene>
<dbReference type="GO" id="GO:0016787">
    <property type="term" value="F:hydrolase activity"/>
    <property type="evidence" value="ECO:0007669"/>
    <property type="project" value="InterPro"/>
</dbReference>